<organism evidence="1 2">
    <name type="scientific">Geomonas anaerohicana</name>
    <dbReference type="NCBI Taxonomy" id="2798583"/>
    <lineage>
        <taxon>Bacteria</taxon>
        <taxon>Pseudomonadati</taxon>
        <taxon>Thermodesulfobacteriota</taxon>
        <taxon>Desulfuromonadia</taxon>
        <taxon>Geobacterales</taxon>
        <taxon>Geobacteraceae</taxon>
        <taxon>Geomonas</taxon>
    </lineage>
</organism>
<protein>
    <submittedName>
        <fullName evidence="1">DUF354 domain-containing protein</fullName>
    </submittedName>
</protein>
<name>A0ABS0YC33_9BACT</name>
<proteinExistence type="predicted"/>
<reference evidence="1 2" key="1">
    <citation type="submission" date="2020-12" db="EMBL/GenBank/DDBJ databases">
        <title>Geomonas sp. Red421, isolated from paddy soil.</title>
        <authorList>
            <person name="Xu Z."/>
            <person name="Zhang Z."/>
            <person name="Masuda Y."/>
            <person name="Itoh H."/>
            <person name="Senoo K."/>
        </authorList>
    </citation>
    <scope>NUCLEOTIDE SEQUENCE [LARGE SCALE GENOMIC DNA]</scope>
    <source>
        <strain evidence="1 2">Red421</strain>
    </source>
</reference>
<dbReference type="Pfam" id="PF04007">
    <property type="entry name" value="DUF354"/>
    <property type="match status" value="1"/>
</dbReference>
<evidence type="ECO:0000313" key="2">
    <source>
        <dbReference type="Proteomes" id="UP000614714"/>
    </source>
</evidence>
<dbReference type="PANTHER" id="PTHR39662:SF1">
    <property type="entry name" value="DUF354 DOMAIN-CONTAINING PROTEIN"/>
    <property type="match status" value="1"/>
</dbReference>
<evidence type="ECO:0000313" key="1">
    <source>
        <dbReference type="EMBL" id="MBJ6749860.1"/>
    </source>
</evidence>
<dbReference type="Proteomes" id="UP000614714">
    <property type="component" value="Unassembled WGS sequence"/>
</dbReference>
<accession>A0ABS0YC33</accession>
<gene>
    <name evidence="1" type="ORF">JFN91_06510</name>
</gene>
<dbReference type="PIRSF" id="PIRSF005357">
    <property type="entry name" value="UCP005357"/>
    <property type="match status" value="1"/>
</dbReference>
<dbReference type="PANTHER" id="PTHR39662">
    <property type="entry name" value="DUF354 DOMAIN-CONTAINING PROTEIN-RELATED"/>
    <property type="match status" value="1"/>
</dbReference>
<keyword evidence="2" id="KW-1185">Reference proteome</keyword>
<comment type="caution">
    <text evidence="1">The sequence shown here is derived from an EMBL/GenBank/DDBJ whole genome shotgun (WGS) entry which is preliminary data.</text>
</comment>
<dbReference type="EMBL" id="JAEMHL010000003">
    <property type="protein sequence ID" value="MBJ6749860.1"/>
    <property type="molecule type" value="Genomic_DNA"/>
</dbReference>
<dbReference type="RefSeq" id="WP_199388405.1">
    <property type="nucleotide sequence ID" value="NZ_JAEMHL010000003.1"/>
</dbReference>
<sequence length="352" mass="38897">MTKAQKIWIDLDNSPHVPFFAPIISGLEERGHRVWVTARDRFQVAELADLHGIPNVMIGRDYGKNKLAKIAGLLHRALQLFPLVRQEKPTLALSHGSRAQVAAAKMAGIPTIVMLDYEFIDLSFPFTIDDIFMPEAIPERAITANCTNIWRYPGIKEDVYAPAFVPGKDILGELAIAPDRIIVTMRPPATTAHYHNVKSEVLFDDVISLAAATPNTAIIMLPRNENQREEICEAWRHLLDSGKMIIPEKAVSGLDLVWHSDLVVSGGGTMVREAAALGIPAYSVFSGQTGCVDRRLVETGRLKLIVNFEDIAGAIAIRKRTECQGGFRGSQTLPAILDRIEEVIDRHPPVPH</sequence>
<dbReference type="SUPFAM" id="SSF53756">
    <property type="entry name" value="UDP-Glycosyltransferase/glycogen phosphorylase"/>
    <property type="match status" value="1"/>
</dbReference>
<dbReference type="InterPro" id="IPR007152">
    <property type="entry name" value="DUF354"/>
</dbReference>